<dbReference type="PANTHER" id="PTHR33446:SF2">
    <property type="entry name" value="PROTEIN TONB"/>
    <property type="match status" value="1"/>
</dbReference>
<dbReference type="Gene3D" id="3.30.1150.10">
    <property type="match status" value="1"/>
</dbReference>
<dbReference type="GO" id="GO:0031992">
    <property type="term" value="F:energy transducer activity"/>
    <property type="evidence" value="ECO:0007669"/>
    <property type="project" value="TreeGrafter"/>
</dbReference>
<dbReference type="GO" id="GO:0098797">
    <property type="term" value="C:plasma membrane protein complex"/>
    <property type="evidence" value="ECO:0007669"/>
    <property type="project" value="TreeGrafter"/>
</dbReference>
<keyword evidence="4" id="KW-1003">Cell membrane</keyword>
<keyword evidence="8" id="KW-1133">Transmembrane helix</keyword>
<evidence type="ECO:0000256" key="7">
    <source>
        <dbReference type="ARBA" id="ARBA00022927"/>
    </source>
</evidence>
<protein>
    <submittedName>
        <fullName evidence="11">TonB family domain-containing protein</fullName>
    </submittedName>
</protein>
<comment type="subcellular location">
    <subcellularLocation>
        <location evidence="1">Cell inner membrane</location>
        <topology evidence="1">Single-pass membrane protein</topology>
        <orientation evidence="1">Periplasmic side</orientation>
    </subcellularLocation>
</comment>
<dbReference type="InterPro" id="IPR051045">
    <property type="entry name" value="TonB-dependent_transducer"/>
</dbReference>
<evidence type="ECO:0000256" key="2">
    <source>
        <dbReference type="ARBA" id="ARBA00006555"/>
    </source>
</evidence>
<evidence type="ECO:0000256" key="8">
    <source>
        <dbReference type="ARBA" id="ARBA00022989"/>
    </source>
</evidence>
<dbReference type="NCBIfam" id="TIGR01352">
    <property type="entry name" value="tonB_Cterm"/>
    <property type="match status" value="1"/>
</dbReference>
<dbReference type="RefSeq" id="WP_002643123.1">
    <property type="nucleotide sequence ID" value="NZ_CP019448.1"/>
</dbReference>
<dbReference type="PANTHER" id="PTHR33446">
    <property type="entry name" value="PROTEIN TONB-RELATED"/>
    <property type="match status" value="1"/>
</dbReference>
<reference evidence="11 12" key="1">
    <citation type="submission" date="2010-03" db="EMBL/GenBank/DDBJ databases">
        <authorList>
            <consortium name="The Broad Institute Genome Sequencing Platform"/>
            <person name="Ward D."/>
            <person name="Earl A."/>
            <person name="Feldgarden M."/>
            <person name="Gevers D."/>
            <person name="Young S."/>
            <person name="Zeng Q."/>
            <person name="Koehrsen M."/>
            <person name="Alvarado L."/>
            <person name="Berlin A.M."/>
            <person name="Borenstein D."/>
            <person name="Chapman S.B."/>
            <person name="Chen Z."/>
            <person name="Engels R."/>
            <person name="Freedman E."/>
            <person name="Gellesch M."/>
            <person name="Goldberg J."/>
            <person name="Griggs A."/>
            <person name="Gujja S."/>
            <person name="Heilman E.R."/>
            <person name="Heiman D.I."/>
            <person name="Hepburn T.A."/>
            <person name="Howarth C."/>
            <person name="Jen D."/>
            <person name="Larson L."/>
            <person name="Mehta T."/>
            <person name="Park D."/>
            <person name="Pearson M."/>
            <person name="Richards J."/>
            <person name="Roberts A."/>
            <person name="Saif S."/>
            <person name="Shea T.D."/>
            <person name="Shenoy N."/>
            <person name="Sisk P."/>
            <person name="Stolte C."/>
            <person name="Sykes S.N."/>
            <person name="Walk T."/>
            <person name="White J."/>
            <person name="Yandava C."/>
            <person name="Izard J."/>
            <person name="Baranova O.V."/>
            <person name="Blanton J.M."/>
            <person name="Tanner A.C."/>
            <person name="Dewhirst F."/>
            <person name="Haas B."/>
            <person name="Nusbaum C."/>
            <person name="Birren B."/>
        </authorList>
    </citation>
    <scope>NUCLEOTIDE SEQUENCE [LARGE SCALE GENOMIC DNA]</scope>
    <source>
        <strain evidence="11 12">ATCC 29453</strain>
    </source>
</reference>
<organism evidence="11 12">
    <name type="scientific">Simonsiella muelleri ATCC 29453</name>
    <dbReference type="NCBI Taxonomy" id="641147"/>
    <lineage>
        <taxon>Bacteria</taxon>
        <taxon>Pseudomonadati</taxon>
        <taxon>Pseudomonadota</taxon>
        <taxon>Betaproteobacteria</taxon>
        <taxon>Neisseriales</taxon>
        <taxon>Neisseriaceae</taxon>
        <taxon>Simonsiella</taxon>
    </lineage>
</organism>
<evidence type="ECO:0000256" key="9">
    <source>
        <dbReference type="ARBA" id="ARBA00023136"/>
    </source>
</evidence>
<keyword evidence="6" id="KW-0812">Transmembrane</keyword>
<dbReference type="OrthoDB" id="9792439at2"/>
<evidence type="ECO:0000256" key="5">
    <source>
        <dbReference type="ARBA" id="ARBA00022519"/>
    </source>
</evidence>
<dbReference type="Proteomes" id="UP000017813">
    <property type="component" value="Unassembled WGS sequence"/>
</dbReference>
<feature type="domain" description="TonB C-terminal" evidence="10">
    <location>
        <begin position="55"/>
        <end position="146"/>
    </location>
</feature>
<dbReference type="InterPro" id="IPR037682">
    <property type="entry name" value="TonB_C"/>
</dbReference>
<keyword evidence="5" id="KW-0997">Cell inner membrane</keyword>
<keyword evidence="9" id="KW-0472">Membrane</keyword>
<comment type="similarity">
    <text evidence="2">Belongs to the TonB family.</text>
</comment>
<dbReference type="SUPFAM" id="SSF74653">
    <property type="entry name" value="TolA/TonB C-terminal domain"/>
    <property type="match status" value="1"/>
</dbReference>
<evidence type="ECO:0000256" key="4">
    <source>
        <dbReference type="ARBA" id="ARBA00022475"/>
    </source>
</evidence>
<dbReference type="eggNOG" id="COG0810">
    <property type="taxonomic scope" value="Bacteria"/>
</dbReference>
<dbReference type="PROSITE" id="PS52015">
    <property type="entry name" value="TONB_CTD"/>
    <property type="match status" value="1"/>
</dbReference>
<proteinExistence type="inferred from homology"/>
<dbReference type="GO" id="GO:0015031">
    <property type="term" value="P:protein transport"/>
    <property type="evidence" value="ECO:0007669"/>
    <property type="project" value="UniProtKB-KW"/>
</dbReference>
<keyword evidence="7" id="KW-0653">Protein transport</keyword>
<evidence type="ECO:0000256" key="3">
    <source>
        <dbReference type="ARBA" id="ARBA00022448"/>
    </source>
</evidence>
<evidence type="ECO:0000256" key="6">
    <source>
        <dbReference type="ARBA" id="ARBA00022692"/>
    </source>
</evidence>
<accession>V9HKX2</accession>
<evidence type="ECO:0000313" key="12">
    <source>
        <dbReference type="Proteomes" id="UP000017813"/>
    </source>
</evidence>
<gene>
    <name evidence="11" type="ORF">HMPREF9021_02331</name>
</gene>
<dbReference type="Pfam" id="PF03544">
    <property type="entry name" value="TonB_C"/>
    <property type="match status" value="1"/>
</dbReference>
<evidence type="ECO:0000256" key="1">
    <source>
        <dbReference type="ARBA" id="ARBA00004383"/>
    </source>
</evidence>
<keyword evidence="3" id="KW-0813">Transport</keyword>
<dbReference type="STRING" id="641147.HMPREF9021_02331"/>
<dbReference type="HOGENOM" id="CLU_1776186_0_0_4"/>
<dbReference type="GO" id="GO:0055085">
    <property type="term" value="P:transmembrane transport"/>
    <property type="evidence" value="ECO:0007669"/>
    <property type="project" value="InterPro"/>
</dbReference>
<evidence type="ECO:0000313" key="11">
    <source>
        <dbReference type="EMBL" id="EFG29837.1"/>
    </source>
</evidence>
<reference evidence="11 12" key="2">
    <citation type="submission" date="2011-10" db="EMBL/GenBank/DDBJ databases">
        <title>The Genome Sequence of Simonsiella muelleri ATCC 29453.</title>
        <authorList>
            <consortium name="The Broad Institute Genome Sequencing Platform"/>
            <consortium name="The Broad Institute Genome Sequencing Center for Infectious Disease"/>
            <person name="Earl A."/>
            <person name="Ward D."/>
            <person name="Feldgarden M."/>
            <person name="Gevers D."/>
            <person name="Izard J."/>
            <person name="Baranova O.V."/>
            <person name="Blanton J.M."/>
            <person name="Tanner A.C."/>
            <person name="Dewhirst F."/>
            <person name="Young S.K."/>
            <person name="Zeng Q."/>
            <person name="Gargeya S."/>
            <person name="Fitzgerald M."/>
            <person name="Haas B."/>
            <person name="Abouelleil A."/>
            <person name="Alvarado L."/>
            <person name="Arachchi H.M."/>
            <person name="Berlin A."/>
            <person name="Brown A."/>
            <person name="Chapman S.B."/>
            <person name="Chen Z."/>
            <person name="Dunbar C."/>
            <person name="Freedman E."/>
            <person name="Gearin G."/>
            <person name="Goldberg J."/>
            <person name="Griggs A."/>
            <person name="Gujja S."/>
            <person name="Heiman D."/>
            <person name="Howarth C."/>
            <person name="Larson L."/>
            <person name="Lui A."/>
            <person name="MacDonald P.J.P."/>
            <person name="Montmayeur A."/>
            <person name="Murphy C."/>
            <person name="Neiman D."/>
            <person name="Pearson M."/>
            <person name="Priest M."/>
            <person name="Roberts A."/>
            <person name="Saif S."/>
            <person name="Shea T."/>
            <person name="Shenoy N."/>
            <person name="Sisk P."/>
            <person name="Stolte C."/>
            <person name="Sykes S."/>
            <person name="Wortman J."/>
            <person name="Nusbaum C."/>
            <person name="Birren B."/>
        </authorList>
    </citation>
    <scope>NUCLEOTIDE SEQUENCE [LARGE SCALE GENOMIC DNA]</scope>
    <source>
        <strain evidence="11 12">ATCC 29453</strain>
    </source>
</reference>
<name>V9HKX2_9NEIS</name>
<dbReference type="KEGG" id="smur:BWP33_04970"/>
<comment type="caution">
    <text evidence="11">The sequence shown here is derived from an EMBL/GenBank/DDBJ whole genome shotgun (WGS) entry which is preliminary data.</text>
</comment>
<dbReference type="EMBL" id="ADCY02000076">
    <property type="protein sequence ID" value="EFG29837.1"/>
    <property type="molecule type" value="Genomic_DNA"/>
</dbReference>
<evidence type="ECO:0000259" key="10">
    <source>
        <dbReference type="PROSITE" id="PS52015"/>
    </source>
</evidence>
<dbReference type="InterPro" id="IPR006260">
    <property type="entry name" value="TonB/TolA_C"/>
</dbReference>
<keyword evidence="12" id="KW-1185">Reference proteome</keyword>
<dbReference type="KEGG" id="smur:BWP33_03550"/>
<sequence length="146" mass="16290">MKQNIIITLLSVICGILGYIAANIKSEVPKTNTLPNIQATKPSEFQKITKTNENEIIDYGLIKGKLKPQYSKESLENEEEGSVVVEIIVNKNGIIESAKISHSSGHARLDYTAIKTAKNEKLEPQTKQGKPIRTRYLISYTFNLAE</sequence>
<dbReference type="AlphaFoldDB" id="V9HKX2"/>